<dbReference type="CDD" id="cd00118">
    <property type="entry name" value="LysM"/>
    <property type="match status" value="1"/>
</dbReference>
<proteinExistence type="predicted"/>
<dbReference type="InterPro" id="IPR055560">
    <property type="entry name" value="DUF7136"/>
</dbReference>
<dbReference type="InterPro" id="IPR053214">
    <property type="entry name" value="LysM12-like"/>
</dbReference>
<feature type="domain" description="LysM" evidence="5">
    <location>
        <begin position="274"/>
        <end position="322"/>
    </location>
</feature>
<dbReference type="PROSITE" id="PS51910">
    <property type="entry name" value="GH18_2"/>
    <property type="match status" value="1"/>
</dbReference>
<reference evidence="8" key="1">
    <citation type="journal article" date="2012" name="MBio">
        <title>Comparative genome analysis of Trichophyton rubrum and related dermatophytes reveals candidate genes involved in infection.</title>
        <authorList>
            <person name="Martinez D.A."/>
            <person name="Oliver B.G."/>
            <person name="Graeser Y."/>
            <person name="Goldberg J.M."/>
            <person name="Li W."/>
            <person name="Martinez-Rossi N.M."/>
            <person name="Monod M."/>
            <person name="Shelest E."/>
            <person name="Barton R.C."/>
            <person name="Birch E."/>
            <person name="Brakhage A.A."/>
            <person name="Chen Z."/>
            <person name="Gurr S.J."/>
            <person name="Heiman D."/>
            <person name="Heitman J."/>
            <person name="Kosti I."/>
            <person name="Rossi A."/>
            <person name="Saif S."/>
            <person name="Samalova M."/>
            <person name="Saunders C.W."/>
            <person name="Shea T."/>
            <person name="Summerbell R.C."/>
            <person name="Xu J."/>
            <person name="Young S."/>
            <person name="Zeng Q."/>
            <person name="Birren B.W."/>
            <person name="Cuomo C.A."/>
            <person name="White T.C."/>
        </authorList>
    </citation>
    <scope>NUCLEOTIDE SEQUENCE [LARGE SCALE GENOMIC DNA]</scope>
    <source>
        <strain evidence="8">CBS 112818</strain>
    </source>
</reference>
<dbReference type="Pfam" id="PF23584">
    <property type="entry name" value="DUF7136"/>
    <property type="match status" value="1"/>
</dbReference>
<dbReference type="SMART" id="SM00636">
    <property type="entry name" value="Glyco_18"/>
    <property type="match status" value="1"/>
</dbReference>
<dbReference type="EMBL" id="GG698526">
    <property type="protein sequence ID" value="EGD99759.1"/>
    <property type="molecule type" value="Genomic_DNA"/>
</dbReference>
<evidence type="ECO:0000256" key="4">
    <source>
        <dbReference type="SAM" id="MobiDB-lite"/>
    </source>
</evidence>
<keyword evidence="2" id="KW-0147">Chitin-binding</keyword>
<keyword evidence="3" id="KW-0843">Virulence</keyword>
<dbReference type="OrthoDB" id="4201610at2759"/>
<sequence length="1226" mass="133406">MDTPNPTSSQTVEVDLIFPCNKTYAPTSLMPMVFAVQNFRVAKSLLLKFDYTIEQVPYIKTKPLYRIRDTKYTDYSGNSNHFEYDWTTKVNNTEGIWLLSWTLRALNCSHSNQAAALGASLLDPEIRASSMAMQLCQEGYDADHIFGFIATSNGSFTHIQSALRTWVKADYLSFIKSKDIVVPAYFTTPPLGSTTKSTLSGSNATAYFRRKRASIGPSREPDERANGSCGSLAKKCGIADADIIEYNSASNVNSFTTGAVPDLKPKPNPDGSCYTHTFQAGDNCSSVAAANGLPNDDLENFNKKTWGWNGCSNVWVGTIACLSIGRPPFPPPIANAVCGPQVPESKIPTDDSDIASLNPCPLNACCNFWGQYGTTEKFCENSAGNTAPGTNGCISNCGISIVSGTRDESFIRLGYFKGYNFSSPLYQNTLRVDASQYTHLHFAFGSITPGYEVNTGDTMTTHEFDNFKLLQGPKRILSFGSRGFSDDPEAPTIICEGVTHANRLKLATNIANFIRKHDLDGVDTDREYPSAPDTAPGSKDESQIGKIVDYIVYMTFGMHGQWDAHGAFSQSGCPSGTCLRSHVNLTETISALSMITKAGVPSNKVVIAYVLEGLNPPTQQKVYALILPDIANAGIEEILNDPARINQHYVDEASNSNILVYDSTQWVGYLSAEVKESRTALFKSSNMGGTADWAINSESYHNPNFLQKRRSSLPPSQRWGRLDCNHAWQNVINIWKTVDEPRSSDDNKAFLGSISITFNGPEGADGNLYNPSCENTRTCDTFHGKGTGAAAFLIWNSLVMVHNMYNDIDKNLQRATSDLVNSLLAMTDLLPIGTAGIGGYVFHSWKPTRDELKATTPLLIGQSTTLAKGMLDTLTLRDLFNVSDSSIATLTDIISDGKLVDGREDNQDDAKALNTRADAPMYDAGIARVVFGFAIPTIWAAARTFPFVINSGYPCGTIDPLDSFLSVETMHATASCVDDKLYYLASPKGDARVFVPYPRGSGGYYRNNKFSAPPGVELLNHGNSFKGITLDDIVKGAVNTYKQNGGRNGGKVADPSDAGTRERLVSQDITPGFIRVPVCGPDAAFKSWLGMNNKPDTTLENYPCSPLLARDECEGSTFEDQTNGGSPLVSDCMTIIKNIEGTDGQWTTQVVGKNQRQLVDYGTCKFGVEATKVNGNVAFYVGAQDVVDIITDSIKQFGKDGRIAAKGEMSCRGNVHGQNVEWGIYP</sequence>
<dbReference type="InterPro" id="IPR018392">
    <property type="entry name" value="LysM"/>
</dbReference>
<feature type="region of interest" description="Disordered" evidence="4">
    <location>
        <begin position="522"/>
        <end position="541"/>
    </location>
</feature>
<dbReference type="Gene3D" id="3.20.20.80">
    <property type="entry name" value="Glycosidases"/>
    <property type="match status" value="2"/>
</dbReference>
<dbReference type="Proteomes" id="UP000009172">
    <property type="component" value="Unassembled WGS sequence"/>
</dbReference>
<protein>
    <recommendedName>
        <fullName evidence="1">chitinase</fullName>
        <ecNumber evidence="1">3.2.1.14</ecNumber>
    </recommendedName>
</protein>
<dbReference type="CDD" id="cd00035">
    <property type="entry name" value="ChtBD1"/>
    <property type="match status" value="1"/>
</dbReference>
<evidence type="ECO:0000259" key="6">
    <source>
        <dbReference type="PROSITE" id="PS51910"/>
    </source>
</evidence>
<dbReference type="InterPro" id="IPR011583">
    <property type="entry name" value="Chitinase_II/V-like_cat"/>
</dbReference>
<keyword evidence="8" id="KW-1185">Reference proteome</keyword>
<evidence type="ECO:0000256" key="1">
    <source>
        <dbReference type="ARBA" id="ARBA00012729"/>
    </source>
</evidence>
<dbReference type="GO" id="GO:0008061">
    <property type="term" value="F:chitin binding"/>
    <property type="evidence" value="ECO:0007669"/>
    <property type="project" value="UniProtKB-KW"/>
</dbReference>
<dbReference type="PANTHER" id="PTHR47700">
    <property type="entry name" value="V CHITINASE, PUTATIVE (AFU_ORTHOLOGUE AFUA_6G13720)-RELATED"/>
    <property type="match status" value="1"/>
</dbReference>
<evidence type="ECO:0000256" key="3">
    <source>
        <dbReference type="ARBA" id="ARBA00023026"/>
    </source>
</evidence>
<dbReference type="PANTHER" id="PTHR47700:SF2">
    <property type="entry name" value="CHITINASE"/>
    <property type="match status" value="1"/>
</dbReference>
<dbReference type="InterPro" id="IPR017853">
    <property type="entry name" value="GH"/>
</dbReference>
<dbReference type="GO" id="GO:0008843">
    <property type="term" value="F:endochitinase activity"/>
    <property type="evidence" value="ECO:0007669"/>
    <property type="project" value="UniProtKB-EC"/>
</dbReference>
<organism evidence="7 8">
    <name type="scientific">Trichophyton tonsurans (strain CBS 112818)</name>
    <name type="common">Scalp ringworm fungus</name>
    <dbReference type="NCBI Taxonomy" id="647933"/>
    <lineage>
        <taxon>Eukaryota</taxon>
        <taxon>Fungi</taxon>
        <taxon>Dikarya</taxon>
        <taxon>Ascomycota</taxon>
        <taxon>Pezizomycotina</taxon>
        <taxon>Eurotiomycetes</taxon>
        <taxon>Eurotiomycetidae</taxon>
        <taxon>Onygenales</taxon>
        <taxon>Arthrodermataceae</taxon>
        <taxon>Trichophyton</taxon>
    </lineage>
</organism>
<name>F2S860_TRIT1</name>
<dbReference type="SUPFAM" id="SSF51445">
    <property type="entry name" value="(Trans)glycosidases"/>
    <property type="match status" value="1"/>
</dbReference>
<dbReference type="Pfam" id="PF14856">
    <property type="entry name" value="Hce2"/>
    <property type="match status" value="1"/>
</dbReference>
<dbReference type="AlphaFoldDB" id="F2S860"/>
<evidence type="ECO:0000259" key="5">
    <source>
        <dbReference type="PROSITE" id="PS51782"/>
    </source>
</evidence>
<dbReference type="Gene3D" id="3.10.350.10">
    <property type="entry name" value="LysM domain"/>
    <property type="match status" value="1"/>
</dbReference>
<dbReference type="Pfam" id="PF00704">
    <property type="entry name" value="Glyco_hydro_18"/>
    <property type="match status" value="1"/>
</dbReference>
<evidence type="ECO:0000313" key="8">
    <source>
        <dbReference type="Proteomes" id="UP000009172"/>
    </source>
</evidence>
<dbReference type="InterPro" id="IPR029226">
    <property type="entry name" value="Ecp2-like"/>
</dbReference>
<dbReference type="PROSITE" id="PS51782">
    <property type="entry name" value="LYSM"/>
    <property type="match status" value="1"/>
</dbReference>
<dbReference type="SMART" id="SM00257">
    <property type="entry name" value="LysM"/>
    <property type="match status" value="1"/>
</dbReference>
<gene>
    <name evidence="7" type="ORF">TESG_07097</name>
</gene>
<evidence type="ECO:0000313" key="7">
    <source>
        <dbReference type="EMBL" id="EGD99759.1"/>
    </source>
</evidence>
<dbReference type="InterPro" id="IPR036779">
    <property type="entry name" value="LysM_dom_sf"/>
</dbReference>
<dbReference type="EC" id="3.2.1.14" evidence="1"/>
<dbReference type="GO" id="GO:0005975">
    <property type="term" value="P:carbohydrate metabolic process"/>
    <property type="evidence" value="ECO:0007669"/>
    <property type="project" value="InterPro"/>
</dbReference>
<evidence type="ECO:0000256" key="2">
    <source>
        <dbReference type="ARBA" id="ARBA00022669"/>
    </source>
</evidence>
<accession>F2S860</accession>
<dbReference type="InterPro" id="IPR001223">
    <property type="entry name" value="Glyco_hydro18_cat"/>
</dbReference>
<dbReference type="HOGENOM" id="CLU_001482_1_0_1"/>
<feature type="domain" description="GH18" evidence="6">
    <location>
        <begin position="410"/>
        <end position="716"/>
    </location>
</feature>